<dbReference type="Gene3D" id="3.20.20.10">
    <property type="entry name" value="Alanine racemase"/>
    <property type="match status" value="1"/>
</dbReference>
<dbReference type="FunFam" id="3.20.20.10:FF:000018">
    <property type="entry name" value="Pyridoxal phosphate homeostasis protein"/>
    <property type="match status" value="1"/>
</dbReference>
<protein>
    <recommendedName>
        <fullName evidence="2">Pyridoxal phosphate homeostasis protein</fullName>
        <shortName evidence="2">PLP homeostasis protein</shortName>
    </recommendedName>
</protein>
<dbReference type="InterPro" id="IPR001608">
    <property type="entry name" value="Ala_racemase_N"/>
</dbReference>
<organism evidence="6 7">
    <name type="scientific">Reichenbachiella faecimaris</name>
    <dbReference type="NCBI Taxonomy" id="692418"/>
    <lineage>
        <taxon>Bacteria</taxon>
        <taxon>Pseudomonadati</taxon>
        <taxon>Bacteroidota</taxon>
        <taxon>Cytophagia</taxon>
        <taxon>Cytophagales</taxon>
        <taxon>Reichenbachiellaceae</taxon>
        <taxon>Reichenbachiella</taxon>
    </lineage>
</organism>
<gene>
    <name evidence="6" type="ORF">SAMN04488029_3901</name>
</gene>
<dbReference type="PROSITE" id="PS01211">
    <property type="entry name" value="UPF0001"/>
    <property type="match status" value="1"/>
</dbReference>
<name>A0A1W2GQB4_REIFA</name>
<dbReference type="Pfam" id="PF01168">
    <property type="entry name" value="Ala_racemase_N"/>
    <property type="match status" value="1"/>
</dbReference>
<feature type="domain" description="Alanine racemase N-terminal" evidence="5">
    <location>
        <begin position="4"/>
        <end position="222"/>
    </location>
</feature>
<dbReference type="GO" id="GO:0030170">
    <property type="term" value="F:pyridoxal phosphate binding"/>
    <property type="evidence" value="ECO:0007669"/>
    <property type="project" value="UniProtKB-UniRule"/>
</dbReference>
<accession>A0A1W2GQB4</accession>
<dbReference type="PIRSF" id="PIRSF004848">
    <property type="entry name" value="YBL036c_PLPDEIII"/>
    <property type="match status" value="1"/>
</dbReference>
<dbReference type="Proteomes" id="UP000192472">
    <property type="component" value="Unassembled WGS sequence"/>
</dbReference>
<evidence type="ECO:0000256" key="1">
    <source>
        <dbReference type="ARBA" id="ARBA00022898"/>
    </source>
</evidence>
<dbReference type="NCBIfam" id="TIGR00044">
    <property type="entry name" value="YggS family pyridoxal phosphate-dependent enzyme"/>
    <property type="match status" value="1"/>
</dbReference>
<dbReference type="AlphaFoldDB" id="A0A1W2GQB4"/>
<dbReference type="SUPFAM" id="SSF51419">
    <property type="entry name" value="PLP-binding barrel"/>
    <property type="match status" value="1"/>
</dbReference>
<proteinExistence type="inferred from homology"/>
<dbReference type="HAMAP" id="MF_02087">
    <property type="entry name" value="PLP_homeostasis"/>
    <property type="match status" value="1"/>
</dbReference>
<dbReference type="STRING" id="692418.SAMN04488029_3901"/>
<dbReference type="EMBL" id="FWYF01000005">
    <property type="protein sequence ID" value="SMD38837.1"/>
    <property type="molecule type" value="Genomic_DNA"/>
</dbReference>
<comment type="function">
    <text evidence="2">Pyridoxal 5'-phosphate (PLP)-binding protein, which is involved in PLP homeostasis.</text>
</comment>
<dbReference type="PANTHER" id="PTHR10146:SF14">
    <property type="entry name" value="PYRIDOXAL PHOSPHATE HOMEOSTASIS PROTEIN"/>
    <property type="match status" value="1"/>
</dbReference>
<evidence type="ECO:0000313" key="6">
    <source>
        <dbReference type="EMBL" id="SMD38837.1"/>
    </source>
</evidence>
<comment type="similarity">
    <text evidence="2 4">Belongs to the pyridoxal phosphate-binding protein YggS/PROSC family.</text>
</comment>
<dbReference type="OrthoDB" id="9804072at2"/>
<evidence type="ECO:0000259" key="5">
    <source>
        <dbReference type="Pfam" id="PF01168"/>
    </source>
</evidence>
<keyword evidence="7" id="KW-1185">Reference proteome</keyword>
<dbReference type="RefSeq" id="WP_084374524.1">
    <property type="nucleotide sequence ID" value="NZ_FWYF01000005.1"/>
</dbReference>
<dbReference type="InterPro" id="IPR011078">
    <property type="entry name" value="PyrdxlP_homeostasis"/>
</dbReference>
<keyword evidence="1 2" id="KW-0663">Pyridoxal phosphate</keyword>
<dbReference type="PANTHER" id="PTHR10146">
    <property type="entry name" value="PROLINE SYNTHETASE CO-TRANSCRIBED BACTERIAL HOMOLOG PROTEIN"/>
    <property type="match status" value="1"/>
</dbReference>
<evidence type="ECO:0000256" key="2">
    <source>
        <dbReference type="HAMAP-Rule" id="MF_02087"/>
    </source>
</evidence>
<reference evidence="6 7" key="1">
    <citation type="submission" date="2017-04" db="EMBL/GenBank/DDBJ databases">
        <authorList>
            <person name="Afonso C.L."/>
            <person name="Miller P.J."/>
            <person name="Scott M.A."/>
            <person name="Spackman E."/>
            <person name="Goraichik I."/>
            <person name="Dimitrov K.M."/>
            <person name="Suarez D.L."/>
            <person name="Swayne D.E."/>
        </authorList>
    </citation>
    <scope>NUCLEOTIDE SEQUENCE [LARGE SCALE GENOMIC DNA]</scope>
    <source>
        <strain evidence="6 7">DSM 26133</strain>
    </source>
</reference>
<dbReference type="CDD" id="cd00635">
    <property type="entry name" value="PLPDE_III_YBL036c_like"/>
    <property type="match status" value="1"/>
</dbReference>
<evidence type="ECO:0000256" key="3">
    <source>
        <dbReference type="PIRSR" id="PIRSR004848-1"/>
    </source>
</evidence>
<evidence type="ECO:0000313" key="7">
    <source>
        <dbReference type="Proteomes" id="UP000192472"/>
    </source>
</evidence>
<evidence type="ECO:0000256" key="4">
    <source>
        <dbReference type="RuleBase" id="RU004514"/>
    </source>
</evidence>
<comment type="cofactor">
    <cofactor evidence="3">
        <name>pyridoxal 5'-phosphate</name>
        <dbReference type="ChEBI" id="CHEBI:597326"/>
    </cofactor>
</comment>
<feature type="modified residue" description="N6-(pyridoxal phosphate)lysine" evidence="2 3">
    <location>
        <position position="27"/>
    </location>
</feature>
<dbReference type="InterPro" id="IPR029066">
    <property type="entry name" value="PLP-binding_barrel"/>
</dbReference>
<sequence length="228" mass="25464">MSVADQIQTIQKELSTTTNAELIAVSKTKPIELLLEAYAAGQRAFGENKVQELVEKEASLPKDIEWHMIGHLQRNKVKYIAPFVHLIHGVDTIKLLKEINKEGRKNDRVIPCLLQVHIADEETKFGFSQNEIKALISSPPLDEMTNVSIVGLMGMATNTDDKAKVRAEFAGLKSFFESLKKEYNHPLLNLTEISMGMSGDYQIAVEEGSTMVRIGSTIFGARNYSKKE</sequence>